<reference evidence="1 2" key="1">
    <citation type="submission" date="2018-06" db="EMBL/GenBank/DDBJ databases">
        <title>Comparative genomics reveals the genomic features of Rhizophagus irregularis, R. cerebriforme, R. diaphanum and Gigaspora rosea, and their symbiotic lifestyle signature.</title>
        <authorList>
            <person name="Morin E."/>
            <person name="San Clemente H."/>
            <person name="Chen E.C.H."/>
            <person name="De La Providencia I."/>
            <person name="Hainaut M."/>
            <person name="Kuo A."/>
            <person name="Kohler A."/>
            <person name="Murat C."/>
            <person name="Tang N."/>
            <person name="Roy S."/>
            <person name="Loubradou J."/>
            <person name="Henrissat B."/>
            <person name="Grigoriev I.V."/>
            <person name="Corradi N."/>
            <person name="Roux C."/>
            <person name="Martin F.M."/>
        </authorList>
    </citation>
    <scope>NUCLEOTIDE SEQUENCE [LARGE SCALE GENOMIC DNA]</scope>
    <source>
        <strain evidence="1 2">DAOM 194757</strain>
    </source>
</reference>
<sequence length="67" mass="7236">MCPFDSLVKIESAKIMFGDFPPNSRDTCFKLLSLAAFNSDLPVAFDPLGYAAILRAPNGVNSEGLEL</sequence>
<accession>A0A397TWP1</accession>
<proteinExistence type="predicted"/>
<gene>
    <name evidence="1" type="ORF">C2G38_2231728</name>
</gene>
<evidence type="ECO:0000313" key="2">
    <source>
        <dbReference type="Proteomes" id="UP000266673"/>
    </source>
</evidence>
<name>A0A397TWP1_9GLOM</name>
<keyword evidence="2" id="KW-1185">Reference proteome</keyword>
<evidence type="ECO:0000313" key="1">
    <source>
        <dbReference type="EMBL" id="RIB01157.1"/>
    </source>
</evidence>
<dbReference type="AlphaFoldDB" id="A0A397TWP1"/>
<dbReference type="EMBL" id="QKWP01003296">
    <property type="protein sequence ID" value="RIB01157.1"/>
    <property type="molecule type" value="Genomic_DNA"/>
</dbReference>
<organism evidence="1 2">
    <name type="scientific">Gigaspora rosea</name>
    <dbReference type="NCBI Taxonomy" id="44941"/>
    <lineage>
        <taxon>Eukaryota</taxon>
        <taxon>Fungi</taxon>
        <taxon>Fungi incertae sedis</taxon>
        <taxon>Mucoromycota</taxon>
        <taxon>Glomeromycotina</taxon>
        <taxon>Glomeromycetes</taxon>
        <taxon>Diversisporales</taxon>
        <taxon>Gigasporaceae</taxon>
        <taxon>Gigaspora</taxon>
    </lineage>
</organism>
<protein>
    <submittedName>
        <fullName evidence="1">Uncharacterized protein</fullName>
    </submittedName>
</protein>
<dbReference type="Proteomes" id="UP000266673">
    <property type="component" value="Unassembled WGS sequence"/>
</dbReference>
<comment type="caution">
    <text evidence="1">The sequence shown here is derived from an EMBL/GenBank/DDBJ whole genome shotgun (WGS) entry which is preliminary data.</text>
</comment>